<evidence type="ECO:0000256" key="1">
    <source>
        <dbReference type="ARBA" id="ARBA00004496"/>
    </source>
</evidence>
<keyword evidence="7" id="KW-0290">Folate-binding</keyword>
<dbReference type="InterPro" id="IPR037070">
    <property type="entry name" value="Formiminotransferase_C_sf"/>
</dbReference>
<keyword evidence="4" id="KW-0963">Cytoplasm</keyword>
<evidence type="ECO:0000256" key="4">
    <source>
        <dbReference type="ARBA" id="ARBA00022490"/>
    </source>
</evidence>
<feature type="domain" description="Formiminotransferase N-terminal subdomain" evidence="9">
    <location>
        <begin position="6"/>
        <end position="183"/>
    </location>
</feature>
<evidence type="ECO:0000259" key="9">
    <source>
        <dbReference type="SMART" id="SM01222"/>
    </source>
</evidence>
<dbReference type="Gene3D" id="3.30.70.670">
    <property type="entry name" value="Formiminotransferase, C-terminal subdomain"/>
    <property type="match status" value="1"/>
</dbReference>
<comment type="caution">
    <text evidence="10">The sequence shown here is derived from an EMBL/GenBank/DDBJ whole genome shotgun (WGS) entry which is preliminary data.</text>
</comment>
<protein>
    <recommendedName>
        <fullName evidence="3">glutamate formimidoyltransferase</fullName>
        <ecNumber evidence="3">2.1.2.5</ecNumber>
    </recommendedName>
</protein>
<dbReference type="PANTHER" id="PTHR12234:SF8">
    <property type="entry name" value="FORMIMINOTRANSFERASE-CYCLODEAMINASE"/>
    <property type="match status" value="1"/>
</dbReference>
<dbReference type="UniPathway" id="UPA00379">
    <property type="reaction ID" value="UER00555"/>
</dbReference>
<keyword evidence="5 10" id="KW-0808">Transferase</keyword>
<dbReference type="Pfam" id="PF02971">
    <property type="entry name" value="FTCD"/>
    <property type="match status" value="1"/>
</dbReference>
<dbReference type="GO" id="GO:0005542">
    <property type="term" value="F:folic acid binding"/>
    <property type="evidence" value="ECO:0007669"/>
    <property type="project" value="UniProtKB-KW"/>
</dbReference>
<dbReference type="GO" id="GO:0019557">
    <property type="term" value="P:L-histidine catabolic process to glutamate and formate"/>
    <property type="evidence" value="ECO:0007669"/>
    <property type="project" value="UniProtKB-UniPathway"/>
</dbReference>
<evidence type="ECO:0000256" key="2">
    <source>
        <dbReference type="ARBA" id="ARBA00005082"/>
    </source>
</evidence>
<dbReference type="GO" id="GO:0019556">
    <property type="term" value="P:L-histidine catabolic process to glutamate and formamide"/>
    <property type="evidence" value="ECO:0007669"/>
    <property type="project" value="UniProtKB-UniPathway"/>
</dbReference>
<dbReference type="SMART" id="SM01221">
    <property type="entry name" value="FTCD"/>
    <property type="match status" value="1"/>
</dbReference>
<dbReference type="InterPro" id="IPR013802">
    <property type="entry name" value="Formiminotransferase_C"/>
</dbReference>
<name>A0A4R2KQ68_9FIRM</name>
<comment type="subcellular location">
    <subcellularLocation>
        <location evidence="1">Cytoplasm</location>
    </subcellularLocation>
</comment>
<dbReference type="RefSeq" id="WP_132244320.1">
    <property type="nucleotide sequence ID" value="NZ_SLWV01000008.1"/>
</dbReference>
<dbReference type="OrthoDB" id="9773217at2"/>
<evidence type="ECO:0000313" key="11">
    <source>
        <dbReference type="Proteomes" id="UP000294919"/>
    </source>
</evidence>
<dbReference type="InterPro" id="IPR037064">
    <property type="entry name" value="Formiminotransferase_N_sf"/>
</dbReference>
<feature type="domain" description="Formiminotransferase C-terminal subdomain" evidence="8">
    <location>
        <begin position="184"/>
        <end position="298"/>
    </location>
</feature>
<evidence type="ECO:0000256" key="3">
    <source>
        <dbReference type="ARBA" id="ARBA00012252"/>
    </source>
</evidence>
<organism evidence="10 11">
    <name type="scientific">Marinisporobacter balticus</name>
    <dbReference type="NCBI Taxonomy" id="2018667"/>
    <lineage>
        <taxon>Bacteria</taxon>
        <taxon>Bacillati</taxon>
        <taxon>Bacillota</taxon>
        <taxon>Clostridia</taxon>
        <taxon>Peptostreptococcales</taxon>
        <taxon>Thermotaleaceae</taxon>
        <taxon>Marinisporobacter</taxon>
    </lineage>
</organism>
<dbReference type="InterPro" id="IPR012886">
    <property type="entry name" value="Formiminotransferase_N"/>
</dbReference>
<evidence type="ECO:0000313" key="10">
    <source>
        <dbReference type="EMBL" id="TCO76401.1"/>
    </source>
</evidence>
<dbReference type="SUPFAM" id="SSF55116">
    <property type="entry name" value="Formiminotransferase domain of formiminotransferase-cyclodeaminase"/>
    <property type="match status" value="2"/>
</dbReference>
<evidence type="ECO:0000256" key="6">
    <source>
        <dbReference type="ARBA" id="ARBA00022808"/>
    </source>
</evidence>
<accession>A0A4R2KQ68</accession>
<proteinExistence type="predicted"/>
<evidence type="ECO:0000259" key="8">
    <source>
        <dbReference type="SMART" id="SM01221"/>
    </source>
</evidence>
<keyword evidence="11" id="KW-1185">Reference proteome</keyword>
<dbReference type="InterPro" id="IPR022384">
    <property type="entry name" value="FormiminoTrfase_cat_dom_sf"/>
</dbReference>
<keyword evidence="6" id="KW-0369">Histidine metabolism</keyword>
<dbReference type="EMBL" id="SLWV01000008">
    <property type="protein sequence ID" value="TCO76401.1"/>
    <property type="molecule type" value="Genomic_DNA"/>
</dbReference>
<dbReference type="Proteomes" id="UP000294919">
    <property type="component" value="Unassembled WGS sequence"/>
</dbReference>
<evidence type="ECO:0000256" key="7">
    <source>
        <dbReference type="ARBA" id="ARBA00022954"/>
    </source>
</evidence>
<dbReference type="Gene3D" id="3.30.990.10">
    <property type="entry name" value="Formiminotransferase, N-terminal subdomain"/>
    <property type="match status" value="1"/>
</dbReference>
<dbReference type="GO" id="GO:0005737">
    <property type="term" value="C:cytoplasm"/>
    <property type="evidence" value="ECO:0007669"/>
    <property type="project" value="UniProtKB-SubCell"/>
</dbReference>
<evidence type="ECO:0000256" key="5">
    <source>
        <dbReference type="ARBA" id="ARBA00022679"/>
    </source>
</evidence>
<dbReference type="PANTHER" id="PTHR12234">
    <property type="entry name" value="FORMIMINOTRANSFERASE-CYCLODEAMINASE"/>
    <property type="match status" value="1"/>
</dbReference>
<dbReference type="EC" id="2.1.2.5" evidence="3"/>
<gene>
    <name evidence="10" type="ORF">EV214_1082</name>
</gene>
<dbReference type="InterPro" id="IPR051623">
    <property type="entry name" value="FTCD"/>
</dbReference>
<sequence>MADIKKIVECVVNYSEGRDLNKIEKIIEPYRAKEGVKLLNYEADKDYNRVVVTVMGEPEAVKNAVVQSVGIAAELIDMTTHEGQHSRMGATDVVPFIPIKNMSMTEAVELAKETAKAINEAHDIPVFLYEKAASKPERENLATVRKGQFEGMPEKLKDPEWKPDFGKCEIHPTAGVTAVGARMPLVAYNIDLDTPNVEIANKIAKVIRHSSGGFRYIKAGGVEIKERGITQVTMNITDYTKTSVYRVFETVKMEAKRYGVNVLGSEVVGLVPMEALIDSAQYYLGLYGFSMDKVIETSLME</sequence>
<reference evidence="10 11" key="1">
    <citation type="submission" date="2019-03" db="EMBL/GenBank/DDBJ databases">
        <title>Genomic Encyclopedia of Type Strains, Phase IV (KMG-IV): sequencing the most valuable type-strain genomes for metagenomic binning, comparative biology and taxonomic classification.</title>
        <authorList>
            <person name="Goeker M."/>
        </authorList>
    </citation>
    <scope>NUCLEOTIDE SEQUENCE [LARGE SCALE GENOMIC DNA]</scope>
    <source>
        <strain evidence="10 11">DSM 102940</strain>
    </source>
</reference>
<dbReference type="GO" id="GO:0030409">
    <property type="term" value="F:glutamate formimidoyltransferase activity"/>
    <property type="evidence" value="ECO:0007669"/>
    <property type="project" value="UniProtKB-EC"/>
</dbReference>
<dbReference type="SMART" id="SM01222">
    <property type="entry name" value="FTCD_N"/>
    <property type="match status" value="1"/>
</dbReference>
<dbReference type="Pfam" id="PF07837">
    <property type="entry name" value="FTCD_N"/>
    <property type="match status" value="1"/>
</dbReference>
<dbReference type="AlphaFoldDB" id="A0A4R2KQ68"/>
<dbReference type="InterPro" id="IPR004227">
    <property type="entry name" value="Formiminotransferase_cat"/>
</dbReference>
<dbReference type="NCBIfam" id="TIGR02024">
    <property type="entry name" value="FtcD"/>
    <property type="match status" value="1"/>
</dbReference>
<comment type="pathway">
    <text evidence="2">Amino-acid degradation; L-histidine degradation into L-glutamate; L-glutamate from N-formimidoyl-L-glutamate (transferase route): step 1/1.</text>
</comment>